<name>A0ABR2NA46_9ROSI</name>
<proteinExistence type="predicted"/>
<gene>
    <name evidence="1" type="ORF">V6N11_013844</name>
</gene>
<comment type="caution">
    <text evidence="1">The sequence shown here is derived from an EMBL/GenBank/DDBJ whole genome shotgun (WGS) entry which is preliminary data.</text>
</comment>
<organism evidence="1 2">
    <name type="scientific">Hibiscus sabdariffa</name>
    <name type="common">roselle</name>
    <dbReference type="NCBI Taxonomy" id="183260"/>
    <lineage>
        <taxon>Eukaryota</taxon>
        <taxon>Viridiplantae</taxon>
        <taxon>Streptophyta</taxon>
        <taxon>Embryophyta</taxon>
        <taxon>Tracheophyta</taxon>
        <taxon>Spermatophyta</taxon>
        <taxon>Magnoliopsida</taxon>
        <taxon>eudicotyledons</taxon>
        <taxon>Gunneridae</taxon>
        <taxon>Pentapetalae</taxon>
        <taxon>rosids</taxon>
        <taxon>malvids</taxon>
        <taxon>Malvales</taxon>
        <taxon>Malvaceae</taxon>
        <taxon>Malvoideae</taxon>
        <taxon>Hibiscus</taxon>
    </lineage>
</organism>
<evidence type="ECO:0000313" key="2">
    <source>
        <dbReference type="Proteomes" id="UP001396334"/>
    </source>
</evidence>
<dbReference type="EMBL" id="JBBPBN010000197">
    <property type="protein sequence ID" value="KAK8972976.1"/>
    <property type="molecule type" value="Genomic_DNA"/>
</dbReference>
<accession>A0ABR2NA46</accession>
<keyword evidence="2" id="KW-1185">Reference proteome</keyword>
<dbReference type="Proteomes" id="UP001396334">
    <property type="component" value="Unassembled WGS sequence"/>
</dbReference>
<evidence type="ECO:0000313" key="1">
    <source>
        <dbReference type="EMBL" id="KAK8972976.1"/>
    </source>
</evidence>
<sequence length="131" mass="13902">MENPDGLENPSVVTSLNTDITTAGSYRGRQPNLVINVEGPTCLERSGSPLATEIQHFHKKGRSLVVTESDVTMGDGAVAQIGVLVREPLVVANSGSVGKSSIVKLDIEDSDVVDEDVVHVHHSSEIFLARG</sequence>
<protein>
    <submittedName>
        <fullName evidence="1">Uncharacterized protein</fullName>
    </submittedName>
</protein>
<reference evidence="1 2" key="1">
    <citation type="journal article" date="2024" name="G3 (Bethesda)">
        <title>Genome assembly of Hibiscus sabdariffa L. provides insights into metabolisms of medicinal natural products.</title>
        <authorList>
            <person name="Kim T."/>
        </authorList>
    </citation>
    <scope>NUCLEOTIDE SEQUENCE [LARGE SCALE GENOMIC DNA]</scope>
    <source>
        <strain evidence="1">TK-2024</strain>
        <tissue evidence="1">Old leaves</tissue>
    </source>
</reference>